<dbReference type="Proteomes" id="UP000051861">
    <property type="component" value="Unassembled WGS sequence"/>
</dbReference>
<dbReference type="Gene3D" id="1.10.15.40">
    <property type="entry name" value="Electron transport complex subunit B, putative Fe-S cluster"/>
    <property type="match status" value="1"/>
</dbReference>
<dbReference type="InterPro" id="IPR010207">
    <property type="entry name" value="Elect_transpt_cplx_RnfB/RsxB"/>
</dbReference>
<reference evidence="14 15" key="1">
    <citation type="journal article" date="2015" name="Microbiome">
        <title>Genomic resolution of linkages in carbon, nitrogen, and sulfur cycling among widespread estuary sediment bacteria.</title>
        <authorList>
            <person name="Baker B.J."/>
            <person name="Lazar C.S."/>
            <person name="Teske A.P."/>
            <person name="Dick G.J."/>
        </authorList>
    </citation>
    <scope>NUCLEOTIDE SEQUENCE [LARGE SCALE GENOMIC DNA]</scope>
    <source>
        <strain evidence="14">DG_54_3</strain>
    </source>
</reference>
<gene>
    <name evidence="10" type="primary">rnfB</name>
    <name evidence="14" type="ORF">AMJ44_00290</name>
</gene>
<dbReference type="PANTHER" id="PTHR43560">
    <property type="entry name" value="ION-TRANSLOCATING OXIDOREDUCTASE COMPLEX SUBUNIT B"/>
    <property type="match status" value="1"/>
</dbReference>
<evidence type="ECO:0000256" key="9">
    <source>
        <dbReference type="ARBA" id="ARBA00023136"/>
    </source>
</evidence>
<sequence length="266" mass="28529">MEVFVPVFTLGALGLIFSIGLVLAYRKLRVEIDPKIEKISEILPQANCGACGYAGCQAFAEAVVDEKVAADGCPVGGKEVADQVADILGVKAKEVIKKVARLHCRGTLEAAKDRGAYRGLTTCYASHLIGGNKQCTHGCLHSGDCVIACPFDAMYMSEEGLPVVIEDNCTACGICVDACPRNLLELHPVSQEIIVFCRSLDRGAVARKVCKNACIACGICARACPEAIVMENNLAKITDYKKIDPKKIPEIEKCPTDAIGRLEKQK</sequence>
<keyword evidence="1 10" id="KW-0813">Transport</keyword>
<dbReference type="EC" id="7.-.-.-" evidence="10"/>
<dbReference type="GO" id="GO:0046872">
    <property type="term" value="F:metal ion binding"/>
    <property type="evidence" value="ECO:0007669"/>
    <property type="project" value="UniProtKB-KW"/>
</dbReference>
<dbReference type="InterPro" id="IPR007202">
    <property type="entry name" value="4Fe-4S_dom"/>
</dbReference>
<evidence type="ECO:0000256" key="4">
    <source>
        <dbReference type="ARBA" id="ARBA00022737"/>
    </source>
</evidence>
<feature type="domain" description="4Fe-4S ferredoxin-type" evidence="12">
    <location>
        <begin position="125"/>
        <end position="159"/>
    </location>
</feature>
<keyword evidence="2 10" id="KW-0004">4Fe-4S</keyword>
<dbReference type="AlphaFoldDB" id="A0A0S7Y627"/>
<dbReference type="HAMAP" id="MF_00463">
    <property type="entry name" value="RsxB_RnfB"/>
    <property type="match status" value="1"/>
</dbReference>
<keyword evidence="8 10" id="KW-0411">Iron-sulfur</keyword>
<keyword evidence="3 10" id="KW-0479">Metal-binding</keyword>
<keyword evidence="7 10" id="KW-0408">Iron</keyword>
<feature type="binding site" evidence="10">
    <location>
        <position position="48"/>
    </location>
    <ligand>
        <name>[4Fe-4S] cluster</name>
        <dbReference type="ChEBI" id="CHEBI:49883"/>
        <label>1</label>
    </ligand>
</feature>
<feature type="binding site" evidence="10">
    <location>
        <position position="175"/>
    </location>
    <ligand>
        <name>[4Fe-4S] cluster</name>
        <dbReference type="ChEBI" id="CHEBI:49883"/>
        <label>3</label>
    </ligand>
</feature>
<evidence type="ECO:0000313" key="15">
    <source>
        <dbReference type="Proteomes" id="UP000051861"/>
    </source>
</evidence>
<evidence type="ECO:0000256" key="1">
    <source>
        <dbReference type="ARBA" id="ARBA00022448"/>
    </source>
</evidence>
<evidence type="ECO:0000256" key="3">
    <source>
        <dbReference type="ARBA" id="ARBA00022723"/>
    </source>
</evidence>
<comment type="subunit">
    <text evidence="10">The complex is composed of six subunits: RnfA, RnfB, RnfC, RnfD, RnfE and RnfG.</text>
</comment>
<feature type="binding site" evidence="10">
    <location>
        <position position="73"/>
    </location>
    <ligand>
        <name>[4Fe-4S] cluster</name>
        <dbReference type="ChEBI" id="CHEBI:49883"/>
        <label>1</label>
    </ligand>
</feature>
<dbReference type="GO" id="GO:0022900">
    <property type="term" value="P:electron transport chain"/>
    <property type="evidence" value="ECO:0007669"/>
    <property type="project" value="UniProtKB-UniRule"/>
</dbReference>
<dbReference type="GO" id="GO:0009055">
    <property type="term" value="F:electron transfer activity"/>
    <property type="evidence" value="ECO:0007669"/>
    <property type="project" value="InterPro"/>
</dbReference>
<comment type="caution">
    <text evidence="14">The sequence shown here is derived from an EMBL/GenBank/DDBJ whole genome shotgun (WGS) entry which is preliminary data.</text>
</comment>
<dbReference type="PROSITE" id="PS51656">
    <property type="entry name" value="4FE4S"/>
    <property type="match status" value="1"/>
</dbReference>
<evidence type="ECO:0000256" key="10">
    <source>
        <dbReference type="HAMAP-Rule" id="MF_00463"/>
    </source>
</evidence>
<name>A0A0S7Y627_UNCSA</name>
<dbReference type="Pfam" id="PF04060">
    <property type="entry name" value="FeS"/>
    <property type="match status" value="1"/>
</dbReference>
<dbReference type="PROSITE" id="PS51379">
    <property type="entry name" value="4FE4S_FER_2"/>
    <property type="match status" value="3"/>
</dbReference>
<feature type="binding site" evidence="10">
    <location>
        <position position="179"/>
    </location>
    <ligand>
        <name>[4Fe-4S] cluster</name>
        <dbReference type="ChEBI" id="CHEBI:49883"/>
        <label>2</label>
    </ligand>
</feature>
<feature type="domain" description="4Fe-4S ferredoxin-type" evidence="12">
    <location>
        <begin position="205"/>
        <end position="233"/>
    </location>
</feature>
<dbReference type="GO" id="GO:0005886">
    <property type="term" value="C:plasma membrane"/>
    <property type="evidence" value="ECO:0007669"/>
    <property type="project" value="UniProtKB-SubCell"/>
</dbReference>
<keyword evidence="4 10" id="KW-0677">Repeat</keyword>
<dbReference type="Pfam" id="PF12838">
    <property type="entry name" value="Fer4_7"/>
    <property type="match status" value="1"/>
</dbReference>
<organism evidence="14 15">
    <name type="scientific">candidate division WOR-1 bacterium DG_54_3</name>
    <dbReference type="NCBI Taxonomy" id="1703775"/>
    <lineage>
        <taxon>Bacteria</taxon>
        <taxon>Bacillati</taxon>
        <taxon>Saganbacteria</taxon>
    </lineage>
</organism>
<keyword evidence="11" id="KW-0812">Transmembrane</keyword>
<comment type="cofactor">
    <cofactor evidence="10">
        <name>[4Fe-4S] cluster</name>
        <dbReference type="ChEBI" id="CHEBI:49883"/>
    </cofactor>
    <text evidence="10">Binds 3 [4Fe-4S] clusters.</text>
</comment>
<feature type="binding site" evidence="10">
    <location>
        <position position="139"/>
    </location>
    <ligand>
        <name>[4Fe-4S] cluster</name>
        <dbReference type="ChEBI" id="CHEBI:49883"/>
        <label>2</label>
    </ligand>
</feature>
<dbReference type="Gene3D" id="3.30.70.20">
    <property type="match status" value="2"/>
</dbReference>
<accession>A0A0S7Y627</accession>
<dbReference type="InterPro" id="IPR050395">
    <property type="entry name" value="4Fe4S_Ferredoxin_RnfB"/>
</dbReference>
<dbReference type="PROSITE" id="PS00198">
    <property type="entry name" value="4FE4S_FER_1"/>
    <property type="match status" value="2"/>
</dbReference>
<evidence type="ECO:0000256" key="6">
    <source>
        <dbReference type="ARBA" id="ARBA00022982"/>
    </source>
</evidence>
<feature type="transmembrane region" description="Helical" evidence="11">
    <location>
        <begin position="6"/>
        <end position="25"/>
    </location>
</feature>
<dbReference type="GO" id="GO:0051539">
    <property type="term" value="F:4 iron, 4 sulfur cluster binding"/>
    <property type="evidence" value="ECO:0007669"/>
    <property type="project" value="UniProtKB-UniRule"/>
</dbReference>
<dbReference type="NCBIfam" id="TIGR01944">
    <property type="entry name" value="rnfB"/>
    <property type="match status" value="1"/>
</dbReference>
<dbReference type="InterPro" id="IPR017900">
    <property type="entry name" value="4Fe4S_Fe_S_CS"/>
</dbReference>
<dbReference type="SUPFAM" id="SSF54862">
    <property type="entry name" value="4Fe-4S ferredoxins"/>
    <property type="match status" value="2"/>
</dbReference>
<feature type="region of interest" description="Hydrophobic" evidence="10">
    <location>
        <begin position="1"/>
        <end position="25"/>
    </location>
</feature>
<comment type="function">
    <text evidence="10">Part of a membrane-bound complex that couples electron transfer with translocation of ions across the membrane.</text>
</comment>
<dbReference type="EMBL" id="LIZX01000004">
    <property type="protein sequence ID" value="KPJ70194.1"/>
    <property type="molecule type" value="Genomic_DNA"/>
</dbReference>
<keyword evidence="6 10" id="KW-0249">Electron transport</keyword>
<comment type="subcellular location">
    <subcellularLocation>
        <location evidence="10">Cell membrane</location>
    </subcellularLocation>
</comment>
<feature type="binding site" evidence="10">
    <location>
        <position position="172"/>
    </location>
    <ligand>
        <name>[4Fe-4S] cluster</name>
        <dbReference type="ChEBI" id="CHEBI:49883"/>
        <label>3</label>
    </ligand>
</feature>
<feature type="binding site" evidence="10">
    <location>
        <position position="56"/>
    </location>
    <ligand>
        <name>[4Fe-4S] cluster</name>
        <dbReference type="ChEBI" id="CHEBI:49883"/>
        <label>1</label>
    </ligand>
</feature>
<dbReference type="PANTHER" id="PTHR43560:SF1">
    <property type="entry name" value="ION-TRANSLOCATING OXIDOREDUCTASE COMPLEX SUBUNIT B"/>
    <property type="match status" value="1"/>
</dbReference>
<keyword evidence="5 10" id="KW-1278">Translocase</keyword>
<comment type="similarity">
    <text evidence="10">Belongs to the 4Fe4S bacterial-type ferredoxin family. RnfB subfamily.</text>
</comment>
<evidence type="ECO:0000259" key="12">
    <source>
        <dbReference type="PROSITE" id="PS51379"/>
    </source>
</evidence>
<keyword evidence="10" id="KW-1003">Cell membrane</keyword>
<keyword evidence="9 10" id="KW-0472">Membrane</keyword>
<evidence type="ECO:0000256" key="2">
    <source>
        <dbReference type="ARBA" id="ARBA00022485"/>
    </source>
</evidence>
<feature type="binding site" evidence="10">
    <location>
        <position position="145"/>
    </location>
    <ligand>
        <name>[4Fe-4S] cluster</name>
        <dbReference type="ChEBI" id="CHEBI:49883"/>
        <label>2</label>
    </ligand>
</feature>
<evidence type="ECO:0000256" key="7">
    <source>
        <dbReference type="ARBA" id="ARBA00023004"/>
    </source>
</evidence>
<feature type="binding site" evidence="10">
    <location>
        <position position="169"/>
    </location>
    <ligand>
        <name>[4Fe-4S] cluster</name>
        <dbReference type="ChEBI" id="CHEBI:49883"/>
        <label>3</label>
    </ligand>
</feature>
<keyword evidence="11" id="KW-1133">Transmembrane helix</keyword>
<feature type="domain" description="4Fe-4S" evidence="13">
    <location>
        <begin position="31"/>
        <end position="90"/>
    </location>
</feature>
<comment type="caution">
    <text evidence="10">Lacks conserved residue(s) required for the propagation of feature annotation.</text>
</comment>
<dbReference type="InterPro" id="IPR017896">
    <property type="entry name" value="4Fe4S_Fe-S-bd"/>
</dbReference>
<protein>
    <recommendedName>
        <fullName evidence="10">Ion-translocating oxidoreductase complex subunit B</fullName>
        <ecNumber evidence="10">7.-.-.-</ecNumber>
    </recommendedName>
    <alternativeName>
        <fullName evidence="10">Rnf electron transport complex subunit B</fullName>
    </alternativeName>
</protein>
<feature type="binding site" evidence="10">
    <location>
        <position position="135"/>
    </location>
    <ligand>
        <name>[4Fe-4S] cluster</name>
        <dbReference type="ChEBI" id="CHEBI:49883"/>
        <label>2</label>
    </ligand>
</feature>
<proteinExistence type="inferred from homology"/>
<feature type="domain" description="4Fe-4S ferredoxin-type" evidence="12">
    <location>
        <begin position="160"/>
        <end position="189"/>
    </location>
</feature>
<evidence type="ECO:0000256" key="5">
    <source>
        <dbReference type="ARBA" id="ARBA00022967"/>
    </source>
</evidence>
<evidence type="ECO:0000259" key="13">
    <source>
        <dbReference type="PROSITE" id="PS51656"/>
    </source>
</evidence>
<feature type="binding site" evidence="10">
    <location>
        <position position="51"/>
    </location>
    <ligand>
        <name>[4Fe-4S] cluster</name>
        <dbReference type="ChEBI" id="CHEBI:49883"/>
        <label>1</label>
    </ligand>
</feature>
<evidence type="ECO:0000256" key="8">
    <source>
        <dbReference type="ARBA" id="ARBA00023014"/>
    </source>
</evidence>
<evidence type="ECO:0000313" key="14">
    <source>
        <dbReference type="EMBL" id="KPJ70194.1"/>
    </source>
</evidence>
<feature type="binding site" evidence="10">
    <location>
        <position position="149"/>
    </location>
    <ligand>
        <name>[4Fe-4S] cluster</name>
        <dbReference type="ChEBI" id="CHEBI:49883"/>
        <label>3</label>
    </ligand>
</feature>
<evidence type="ECO:0000256" key="11">
    <source>
        <dbReference type="SAM" id="Phobius"/>
    </source>
</evidence>